<reference evidence="3" key="1">
    <citation type="submission" date="2021-01" db="EMBL/GenBank/DDBJ databases">
        <authorList>
            <person name="Corre E."/>
            <person name="Pelletier E."/>
            <person name="Niang G."/>
            <person name="Scheremetjew M."/>
            <person name="Finn R."/>
            <person name="Kale V."/>
            <person name="Holt S."/>
            <person name="Cochrane G."/>
            <person name="Meng A."/>
            <person name="Brown T."/>
            <person name="Cohen L."/>
        </authorList>
    </citation>
    <scope>NUCLEOTIDE SEQUENCE</scope>
    <source>
        <strain evidence="3">CCMP2877</strain>
    </source>
</reference>
<feature type="compositionally biased region" description="Basic and acidic residues" evidence="2">
    <location>
        <begin position="150"/>
        <end position="161"/>
    </location>
</feature>
<organism evidence="3">
    <name type="scientific">Phaeomonas parva</name>
    <dbReference type="NCBI Taxonomy" id="124430"/>
    <lineage>
        <taxon>Eukaryota</taxon>
        <taxon>Sar</taxon>
        <taxon>Stramenopiles</taxon>
        <taxon>Ochrophyta</taxon>
        <taxon>Pinguiophyceae</taxon>
        <taxon>Pinguiochrysidales</taxon>
        <taxon>Pinguiochrysidaceae</taxon>
        <taxon>Phaeomonas</taxon>
    </lineage>
</organism>
<evidence type="ECO:0000256" key="1">
    <source>
        <dbReference type="SAM" id="Coils"/>
    </source>
</evidence>
<dbReference type="AlphaFoldDB" id="A0A7S1XTC0"/>
<dbReference type="EMBL" id="HBGJ01023957">
    <property type="protein sequence ID" value="CAD9256925.1"/>
    <property type="molecule type" value="Transcribed_RNA"/>
</dbReference>
<gene>
    <name evidence="3" type="ORF">PPAR1163_LOCUS15296</name>
</gene>
<protein>
    <submittedName>
        <fullName evidence="3">Uncharacterized protein</fullName>
    </submittedName>
</protein>
<accession>A0A7S1XTC0</accession>
<sequence>MPHRRPKPINTESIVRHKEARIKNLKMDILNQRRESEKLRKRQGDTANGVLAARRRHSDLATFNMVYDPDARLRPSDREYIVRIYSLRDKLCWQQNTMREWFNKYAEDASGLSSTQMHPDRRWQEANAGYSTQNLKPWNPKAYSSILEEREQRDTIRKRPQESQVFPKKPLEPLARPPPAMTRSASVATIGFDPDEPFKDTLMPSVTGH</sequence>
<name>A0A7S1XTC0_9STRA</name>
<proteinExistence type="predicted"/>
<feature type="coiled-coil region" evidence="1">
    <location>
        <begin position="15"/>
        <end position="42"/>
    </location>
</feature>
<keyword evidence="1" id="KW-0175">Coiled coil</keyword>
<evidence type="ECO:0000256" key="2">
    <source>
        <dbReference type="SAM" id="MobiDB-lite"/>
    </source>
</evidence>
<evidence type="ECO:0000313" key="3">
    <source>
        <dbReference type="EMBL" id="CAD9256925.1"/>
    </source>
</evidence>
<feature type="region of interest" description="Disordered" evidence="2">
    <location>
        <begin position="150"/>
        <end position="209"/>
    </location>
</feature>